<evidence type="ECO:0000313" key="3">
    <source>
        <dbReference type="EMBL" id="VAX08551.1"/>
    </source>
</evidence>
<dbReference type="InterPro" id="IPR036280">
    <property type="entry name" value="Multihaem_cyt_sf"/>
</dbReference>
<evidence type="ECO:0000256" key="1">
    <source>
        <dbReference type="SAM" id="Phobius"/>
    </source>
</evidence>
<dbReference type="Pfam" id="PF14522">
    <property type="entry name" value="Cytochrome_C7"/>
    <property type="match status" value="1"/>
</dbReference>
<organism evidence="3">
    <name type="scientific">hydrothermal vent metagenome</name>
    <dbReference type="NCBI Taxonomy" id="652676"/>
    <lineage>
        <taxon>unclassified sequences</taxon>
        <taxon>metagenomes</taxon>
        <taxon>ecological metagenomes</taxon>
    </lineage>
</organism>
<dbReference type="InterPro" id="IPR029467">
    <property type="entry name" value="Cyt_c7-like"/>
</dbReference>
<accession>A0A3B1B353</accession>
<feature type="domain" description="Cytochrome c7-like" evidence="2">
    <location>
        <begin position="111"/>
        <end position="171"/>
    </location>
</feature>
<reference evidence="3" key="1">
    <citation type="submission" date="2018-06" db="EMBL/GenBank/DDBJ databases">
        <authorList>
            <person name="Zhirakovskaya E."/>
        </authorList>
    </citation>
    <scope>NUCLEOTIDE SEQUENCE</scope>
</reference>
<keyword evidence="1" id="KW-1133">Transmembrane helix</keyword>
<sequence>MILNRYYLRLIWISTLGILILLPFISSAGSKWRELSNDNIHDPEGPAMGVLQEPSEALSKLPADTSGNMVNWVKALEDGVINPRTNILPETKIRIRNNDLFLENTGEMPVVRFPHRAHTLWLDCKNCHEKYFISKEGANPITMMKILQGNYCGRCHGAVAFPLTECNRCHSVPRNKLEQAKVKAKAKSRK</sequence>
<dbReference type="CDD" id="cd08168">
    <property type="entry name" value="Cytochrom_C3"/>
    <property type="match status" value="1"/>
</dbReference>
<evidence type="ECO:0000259" key="2">
    <source>
        <dbReference type="Pfam" id="PF14522"/>
    </source>
</evidence>
<dbReference type="AlphaFoldDB" id="A0A3B1B353"/>
<protein>
    <recommendedName>
        <fullName evidence="2">Cytochrome c7-like domain-containing protein</fullName>
    </recommendedName>
</protein>
<gene>
    <name evidence="3" type="ORF">MNBD_GAMMA25-816</name>
</gene>
<dbReference type="InterPro" id="IPR026352">
    <property type="entry name" value="Nanowire_3heme"/>
</dbReference>
<dbReference type="NCBIfam" id="TIGR04257">
    <property type="entry name" value="nanowire_3heme"/>
    <property type="match status" value="1"/>
</dbReference>
<keyword evidence="1" id="KW-0812">Transmembrane</keyword>
<name>A0A3B1B353_9ZZZZ</name>
<proteinExistence type="predicted"/>
<dbReference type="EMBL" id="UOFY01000028">
    <property type="protein sequence ID" value="VAX08551.1"/>
    <property type="molecule type" value="Genomic_DNA"/>
</dbReference>
<dbReference type="Gene3D" id="3.90.10.10">
    <property type="entry name" value="Cytochrome C3"/>
    <property type="match status" value="1"/>
</dbReference>
<feature type="transmembrane region" description="Helical" evidence="1">
    <location>
        <begin position="6"/>
        <end position="25"/>
    </location>
</feature>
<keyword evidence="1" id="KW-0472">Membrane</keyword>
<dbReference type="SUPFAM" id="SSF48695">
    <property type="entry name" value="Multiheme cytochromes"/>
    <property type="match status" value="1"/>
</dbReference>